<dbReference type="Proteomes" id="UP001597318">
    <property type="component" value="Unassembled WGS sequence"/>
</dbReference>
<proteinExistence type="predicted"/>
<protein>
    <submittedName>
        <fullName evidence="1">LlaJI family restriction endonuclease</fullName>
        <ecNumber evidence="1">3.1.21.-</ecNumber>
    </submittedName>
</protein>
<keyword evidence="1" id="KW-0255">Endonuclease</keyword>
<keyword evidence="1" id="KW-0540">Nuclease</keyword>
<gene>
    <name evidence="1" type="ORF">ACFSKK_01520</name>
</gene>
<accession>A0ABW5BSB4</accession>
<keyword evidence="2" id="KW-1185">Reference proteome</keyword>
<evidence type="ECO:0000313" key="1">
    <source>
        <dbReference type="EMBL" id="MFD2212386.1"/>
    </source>
</evidence>
<name>A0ABW5BSB4_9BACI</name>
<evidence type="ECO:0000313" key="2">
    <source>
        <dbReference type="Proteomes" id="UP001597318"/>
    </source>
</evidence>
<organism evidence="1 2">
    <name type="scientific">Metabacillus endolithicus</name>
    <dbReference type="NCBI Taxonomy" id="1535204"/>
    <lineage>
        <taxon>Bacteria</taxon>
        <taxon>Bacillati</taxon>
        <taxon>Bacillota</taxon>
        <taxon>Bacilli</taxon>
        <taxon>Bacillales</taxon>
        <taxon>Bacillaceae</taxon>
        <taxon>Metabacillus</taxon>
    </lineage>
</organism>
<dbReference type="InterPro" id="IPR018579">
    <property type="entry name" value="Restrct_endonuc_II_LlaJI"/>
</dbReference>
<dbReference type="EMBL" id="JBHUIK010000001">
    <property type="protein sequence ID" value="MFD2212386.1"/>
    <property type="molecule type" value="Genomic_DNA"/>
</dbReference>
<dbReference type="EC" id="3.1.21.-" evidence="1"/>
<keyword evidence="1" id="KW-0378">Hydrolase</keyword>
<dbReference type="Pfam" id="PF09563">
    <property type="entry name" value="RE_LlaJI"/>
    <property type="match status" value="1"/>
</dbReference>
<comment type="caution">
    <text evidence="1">The sequence shown here is derived from an EMBL/GenBank/DDBJ whole genome shotgun (WGS) entry which is preliminary data.</text>
</comment>
<dbReference type="GO" id="GO:0004519">
    <property type="term" value="F:endonuclease activity"/>
    <property type="evidence" value="ECO:0007669"/>
    <property type="project" value="UniProtKB-KW"/>
</dbReference>
<reference evidence="2" key="1">
    <citation type="journal article" date="2019" name="Int. J. Syst. Evol. Microbiol.">
        <title>The Global Catalogue of Microorganisms (GCM) 10K type strain sequencing project: providing services to taxonomists for standard genome sequencing and annotation.</title>
        <authorList>
            <consortium name="The Broad Institute Genomics Platform"/>
            <consortium name="The Broad Institute Genome Sequencing Center for Infectious Disease"/>
            <person name="Wu L."/>
            <person name="Ma J."/>
        </authorList>
    </citation>
    <scope>NUCLEOTIDE SEQUENCE [LARGE SCALE GENOMIC DNA]</scope>
    <source>
        <strain evidence="2">CGMCC 1.15474</strain>
    </source>
</reference>
<dbReference type="GO" id="GO:0016787">
    <property type="term" value="F:hydrolase activity"/>
    <property type="evidence" value="ECO:0007669"/>
    <property type="project" value="UniProtKB-KW"/>
</dbReference>
<sequence length="489" mass="57894">MRSAYFRELEKVSFENIKSRLAASDEEVKDMIHTLEYNKRKVIRAYIFDESEEDSEKEQNDLYAFNFVGIAVYKDIVIKCYPKYLFQEYSNIEKDETLKNVIQVLKKYGKSEKGIVGISTDNLKEEFNYLSVIDFIISDYLENGLYTSQKEVYEINGEGEIDWDKTVNETTAFLVSNNPYYFDMVTKINMHNEVDFFRQLHKYVITQCSTMLKRSGLSDILSLPIIKFETDDFQFYDNEHVLKQITKELNVQFISRKQLVLKSLYAYFSRKHDDEDSSNISLFGTMNFNLVWEKTCAFILNNQLNTKLKEIEAIDNHQIDVKIENKTLNQLIPYPVWIPKNAKTAKDYKTARKTIQLDIVSIFRKQSKRYFVIWDAKYYNLLLSKERLEHNPGVEDVIKQYVYYLAYDDFIKKQKFDFSYNVLIFPSETSEIELIGKVDLDFLRQALNITDILLLKIPAKLIFELYLKDKLIDVDELVEKHLESNIFEE</sequence>
<dbReference type="RefSeq" id="WP_379049602.1">
    <property type="nucleotide sequence ID" value="NZ_JBHUIK010000001.1"/>
</dbReference>